<evidence type="ECO:0000313" key="1">
    <source>
        <dbReference type="EMBL" id="RCX26027.1"/>
    </source>
</evidence>
<protein>
    <submittedName>
        <fullName evidence="1">Uncharacterized protein</fullName>
    </submittedName>
</protein>
<comment type="caution">
    <text evidence="1">The sequence shown here is derived from an EMBL/GenBank/DDBJ whole genome shotgun (WGS) entry which is preliminary data.</text>
</comment>
<dbReference type="RefSeq" id="WP_114280926.1">
    <property type="nucleotide sequence ID" value="NZ_QPJY01000012.1"/>
</dbReference>
<evidence type="ECO:0000313" key="2">
    <source>
        <dbReference type="Proteomes" id="UP000252707"/>
    </source>
</evidence>
<dbReference type="Proteomes" id="UP000252707">
    <property type="component" value="Unassembled WGS sequence"/>
</dbReference>
<reference evidence="1 2" key="1">
    <citation type="submission" date="2018-07" db="EMBL/GenBank/DDBJ databases">
        <title>Genomic Encyclopedia of Type Strains, Phase IV (KMG-IV): sequencing the most valuable type-strain genomes for metagenomic binning, comparative biology and taxonomic classification.</title>
        <authorList>
            <person name="Goeker M."/>
        </authorList>
    </citation>
    <scope>NUCLEOTIDE SEQUENCE [LARGE SCALE GENOMIC DNA]</scope>
    <source>
        <strain evidence="1 2">DSM 26407</strain>
    </source>
</reference>
<organism evidence="1 2">
    <name type="scientific">Thioalbus denitrificans</name>
    <dbReference type="NCBI Taxonomy" id="547122"/>
    <lineage>
        <taxon>Bacteria</taxon>
        <taxon>Pseudomonadati</taxon>
        <taxon>Pseudomonadota</taxon>
        <taxon>Gammaproteobacteria</taxon>
        <taxon>Chromatiales</taxon>
        <taxon>Ectothiorhodospiraceae</taxon>
        <taxon>Thioalbus</taxon>
    </lineage>
</organism>
<dbReference type="OrthoDB" id="1495621at2"/>
<sequence>MSEPNPTQQFARKYQGIEGFYLITGNGELGFIRPADLKPVEEAFPQLGDADFLHEHPRFQDDVDRFRGELVRFIETYRARPDLPIELGYVDPAGNPERSWRSASLVIYNYVREIYRHDDKARYDAGKLDHFGIGEHDDTWNAVRGIHRGLEDLFAHHSEEGFHRFFPVLYYHRGDGPADRQSGDELGLATTTAYHDDQLPRREEGLRVLNLFWNHIDDETRPGRWTFPFANADTEAQVFRTLRDNLYRRGVINPDLRVEKRFDFS</sequence>
<dbReference type="EMBL" id="QPJY01000012">
    <property type="protein sequence ID" value="RCX26027.1"/>
    <property type="molecule type" value="Genomic_DNA"/>
</dbReference>
<dbReference type="AlphaFoldDB" id="A0A369C012"/>
<gene>
    <name evidence="1" type="ORF">DFQ59_11230</name>
</gene>
<accession>A0A369C012</accession>
<name>A0A369C012_9GAMM</name>
<keyword evidence="2" id="KW-1185">Reference proteome</keyword>
<proteinExistence type="predicted"/>